<sequence length="274" mass="30840">MLMRLYTLLLCLCALNCYSWNMQGHQVVAQVAFDHLTPNAKKMCHKYLNPRSKKSLNASFIAASIWLDLIKIKNIHWYDTFHYIDIPFSSDGSALPSVETTNAAWGINNAISVLSTKKTKATDKRLALLILIHLVGDIHQPLHAVTRVTNQLPQGDLGGNLFPLGANMVGNNLHKYWDNGAGFFMGHSRLEQIKSKALLLQKKWSCSIVKTQKNPEQWAKASHQLAVNHVYQINPKEIPNKQYQLNAQNVIQKQTVMAGCRLALLLNDIAKKYG</sequence>
<dbReference type="CDD" id="cd11010">
    <property type="entry name" value="S1-P1_nuclease"/>
    <property type="match status" value="1"/>
</dbReference>
<dbReference type="InterPro" id="IPR003154">
    <property type="entry name" value="S1/P1nuclease"/>
</dbReference>
<dbReference type="PANTHER" id="PTHR33146:SF10">
    <property type="entry name" value="STRAND-SPECIFIC NUCLEASE, PUTATIVE-RELATED"/>
    <property type="match status" value="1"/>
</dbReference>
<dbReference type="eggNOG" id="ENOG502Z82C">
    <property type="taxonomic scope" value="Bacteria"/>
</dbReference>
<evidence type="ECO:0008006" key="10">
    <source>
        <dbReference type="Google" id="ProtNLM"/>
    </source>
</evidence>
<dbReference type="EMBL" id="JH413835">
    <property type="protein sequence ID" value="EHL30145.1"/>
    <property type="molecule type" value="Genomic_DNA"/>
</dbReference>
<dbReference type="GO" id="GO:0046872">
    <property type="term" value="F:metal ion binding"/>
    <property type="evidence" value="ECO:0007669"/>
    <property type="project" value="UniProtKB-KW"/>
</dbReference>
<keyword evidence="9" id="KW-1185">Reference proteome</keyword>
<dbReference type="AlphaFoldDB" id="G9ERH6"/>
<gene>
    <name evidence="8" type="ORF">LDG_7891</name>
</gene>
<dbReference type="GO" id="GO:0004519">
    <property type="term" value="F:endonuclease activity"/>
    <property type="evidence" value="ECO:0007669"/>
    <property type="project" value="UniProtKB-KW"/>
</dbReference>
<keyword evidence="7" id="KW-0732">Signal</keyword>
<evidence type="ECO:0000256" key="5">
    <source>
        <dbReference type="ARBA" id="ARBA00023157"/>
    </source>
</evidence>
<evidence type="ECO:0000256" key="6">
    <source>
        <dbReference type="ARBA" id="ARBA00023180"/>
    </source>
</evidence>
<evidence type="ECO:0000256" key="1">
    <source>
        <dbReference type="ARBA" id="ARBA00022722"/>
    </source>
</evidence>
<keyword evidence="5" id="KW-1015">Disulfide bond</keyword>
<dbReference type="SUPFAM" id="SSF48537">
    <property type="entry name" value="Phospholipase C/P1 nuclease"/>
    <property type="match status" value="1"/>
</dbReference>
<dbReference type="Proteomes" id="UP000002770">
    <property type="component" value="Unassembled WGS sequence"/>
</dbReference>
<organism evidence="8 9">
    <name type="scientific">Legionella drancourtii LLAP12</name>
    <dbReference type="NCBI Taxonomy" id="658187"/>
    <lineage>
        <taxon>Bacteria</taxon>
        <taxon>Pseudomonadati</taxon>
        <taxon>Pseudomonadota</taxon>
        <taxon>Gammaproteobacteria</taxon>
        <taxon>Legionellales</taxon>
        <taxon>Legionellaceae</taxon>
        <taxon>Legionella</taxon>
    </lineage>
</organism>
<dbReference type="GO" id="GO:0006308">
    <property type="term" value="P:DNA catabolic process"/>
    <property type="evidence" value="ECO:0007669"/>
    <property type="project" value="InterPro"/>
</dbReference>
<evidence type="ECO:0000313" key="8">
    <source>
        <dbReference type="EMBL" id="EHL30145.1"/>
    </source>
</evidence>
<dbReference type="InParanoid" id="G9ERH6"/>
<keyword evidence="2" id="KW-0479">Metal-binding</keyword>
<keyword evidence="3" id="KW-0255">Endonuclease</keyword>
<dbReference type="GO" id="GO:0003676">
    <property type="term" value="F:nucleic acid binding"/>
    <property type="evidence" value="ECO:0007669"/>
    <property type="project" value="InterPro"/>
</dbReference>
<dbReference type="Gene3D" id="1.10.575.10">
    <property type="entry name" value="P1 Nuclease"/>
    <property type="match status" value="1"/>
</dbReference>
<keyword evidence="1" id="KW-0540">Nuclease</keyword>
<dbReference type="HOGENOM" id="CLU_044365_1_1_6"/>
<dbReference type="InterPro" id="IPR008947">
    <property type="entry name" value="PLipase_C/P1_nuclease_dom_sf"/>
</dbReference>
<dbReference type="GO" id="GO:0016788">
    <property type="term" value="F:hydrolase activity, acting on ester bonds"/>
    <property type="evidence" value="ECO:0007669"/>
    <property type="project" value="InterPro"/>
</dbReference>
<feature type="chain" id="PRO_5003520949" description="3'-nucleotidase/nuclease" evidence="7">
    <location>
        <begin position="20"/>
        <end position="274"/>
    </location>
</feature>
<evidence type="ECO:0000256" key="7">
    <source>
        <dbReference type="SAM" id="SignalP"/>
    </source>
</evidence>
<protein>
    <recommendedName>
        <fullName evidence="10">3'-nucleotidase/nuclease</fullName>
    </recommendedName>
</protein>
<reference evidence="8 9" key="1">
    <citation type="journal article" date="2011" name="BMC Genomics">
        <title>Insight into cross-talk between intra-amoebal pathogens.</title>
        <authorList>
            <person name="Gimenez G."/>
            <person name="Bertelli C."/>
            <person name="Moliner C."/>
            <person name="Robert C."/>
            <person name="Raoult D."/>
            <person name="Fournier P.E."/>
            <person name="Greub G."/>
        </authorList>
    </citation>
    <scope>NUCLEOTIDE SEQUENCE [LARGE SCALE GENOMIC DNA]</scope>
    <source>
        <strain evidence="8 9">LLAP12</strain>
    </source>
</reference>
<dbReference type="STRING" id="658187.LDG_7891"/>
<evidence type="ECO:0000313" key="9">
    <source>
        <dbReference type="Proteomes" id="UP000002770"/>
    </source>
</evidence>
<keyword evidence="6" id="KW-0325">Glycoprotein</keyword>
<dbReference type="PANTHER" id="PTHR33146">
    <property type="entry name" value="ENDONUCLEASE 4"/>
    <property type="match status" value="1"/>
</dbReference>
<proteinExistence type="predicted"/>
<dbReference type="RefSeq" id="WP_006871782.1">
    <property type="nucleotide sequence ID" value="NZ_JH413835.1"/>
</dbReference>
<evidence type="ECO:0000256" key="2">
    <source>
        <dbReference type="ARBA" id="ARBA00022723"/>
    </source>
</evidence>
<dbReference type="OrthoDB" id="267579at2"/>
<accession>G9ERH6</accession>
<name>G9ERH6_9GAMM</name>
<keyword evidence="4" id="KW-0378">Hydrolase</keyword>
<feature type="signal peptide" evidence="7">
    <location>
        <begin position="1"/>
        <end position="19"/>
    </location>
</feature>
<evidence type="ECO:0000256" key="3">
    <source>
        <dbReference type="ARBA" id="ARBA00022759"/>
    </source>
</evidence>
<dbReference type="Pfam" id="PF02265">
    <property type="entry name" value="S1-P1_nuclease"/>
    <property type="match status" value="1"/>
</dbReference>
<evidence type="ECO:0000256" key="4">
    <source>
        <dbReference type="ARBA" id="ARBA00022801"/>
    </source>
</evidence>